<dbReference type="EMBL" id="BAAANL010000011">
    <property type="protein sequence ID" value="GAA1875589.1"/>
    <property type="molecule type" value="Genomic_DNA"/>
</dbReference>
<dbReference type="InterPro" id="IPR046825">
    <property type="entry name" value="PDH_C"/>
</dbReference>
<evidence type="ECO:0000256" key="2">
    <source>
        <dbReference type="ARBA" id="ARBA00023002"/>
    </source>
</evidence>
<feature type="region of interest" description="Disordered" evidence="3">
    <location>
        <begin position="313"/>
        <end position="343"/>
    </location>
</feature>
<dbReference type="InterPro" id="IPR046826">
    <property type="entry name" value="PDH_N"/>
</dbReference>
<dbReference type="RefSeq" id="WP_344106341.1">
    <property type="nucleotide sequence ID" value="NZ_BAAANL010000011.1"/>
</dbReference>
<name>A0ABP4ZX17_9MICO</name>
<feature type="compositionally biased region" description="Polar residues" evidence="3">
    <location>
        <begin position="326"/>
        <end position="335"/>
    </location>
</feature>
<dbReference type="PROSITE" id="PS51176">
    <property type="entry name" value="PDH_ADH"/>
    <property type="match status" value="1"/>
</dbReference>
<dbReference type="PANTHER" id="PTHR21363:SF0">
    <property type="entry name" value="PREPHENATE DEHYDROGENASE [NADP(+)]"/>
    <property type="match status" value="1"/>
</dbReference>
<organism evidence="5 6">
    <name type="scientific">Myceligenerans crystallogenes</name>
    <dbReference type="NCBI Taxonomy" id="316335"/>
    <lineage>
        <taxon>Bacteria</taxon>
        <taxon>Bacillati</taxon>
        <taxon>Actinomycetota</taxon>
        <taxon>Actinomycetes</taxon>
        <taxon>Micrococcales</taxon>
        <taxon>Promicromonosporaceae</taxon>
        <taxon>Myceligenerans</taxon>
    </lineage>
</organism>
<evidence type="ECO:0000256" key="3">
    <source>
        <dbReference type="SAM" id="MobiDB-lite"/>
    </source>
</evidence>
<feature type="domain" description="Prephenate/arogenate dehydrogenase" evidence="4">
    <location>
        <begin position="7"/>
        <end position="331"/>
    </location>
</feature>
<feature type="region of interest" description="Disordered" evidence="3">
    <location>
        <begin position="163"/>
        <end position="187"/>
    </location>
</feature>
<sequence>MPNVSVATVGVVGLGLIGGSLARALVAGGVPVVATDPAPTARAAARAVGLQVSDDVADLCGNRPDLVVLAVPLRAMRAVAGEVADALAAEPGWDPTVTDVGSVKGPVRDAVQDAGLGARYVGAHPMAGTEHSGFDASFPDLLRGIRWAVTIVADGGAGHGGVPGGGAAGHGGVPGGGAGGPLAAPGPRRSAADRLEALLRLITGPLGGSAAVLTDDAHDEAAALVSHVPHVLAGELLGLVAGAPVRDVALGLAAGSFRDGTRVAYGDPRRTEAMVTQNAAWVAPALRLAARDLEMLADALDANAPAGWFFDRPEPVRADRRPRGTTAPSSATNGVRQIPRRQAEPPAQELITLEGDWPATLLDRCAAGAVVVKLEHDTAVLT</sequence>
<dbReference type="Pfam" id="PF20463">
    <property type="entry name" value="PDH_C"/>
    <property type="match status" value="1"/>
</dbReference>
<dbReference type="Pfam" id="PF02153">
    <property type="entry name" value="PDH_N"/>
    <property type="match status" value="1"/>
</dbReference>
<evidence type="ECO:0000313" key="5">
    <source>
        <dbReference type="EMBL" id="GAA1875589.1"/>
    </source>
</evidence>
<dbReference type="SUPFAM" id="SSF48179">
    <property type="entry name" value="6-phosphogluconate dehydrogenase C-terminal domain-like"/>
    <property type="match status" value="1"/>
</dbReference>
<dbReference type="InterPro" id="IPR036291">
    <property type="entry name" value="NAD(P)-bd_dom_sf"/>
</dbReference>
<comment type="caution">
    <text evidence="5">The sequence shown here is derived from an EMBL/GenBank/DDBJ whole genome shotgun (WGS) entry which is preliminary data.</text>
</comment>
<evidence type="ECO:0000313" key="6">
    <source>
        <dbReference type="Proteomes" id="UP001501094"/>
    </source>
</evidence>
<comment type="similarity">
    <text evidence="1">Belongs to the prephenate/arogenate dehydrogenase family.</text>
</comment>
<keyword evidence="6" id="KW-1185">Reference proteome</keyword>
<dbReference type="PANTHER" id="PTHR21363">
    <property type="entry name" value="PREPHENATE DEHYDROGENASE"/>
    <property type="match status" value="1"/>
</dbReference>
<proteinExistence type="inferred from homology"/>
<dbReference type="InterPro" id="IPR050812">
    <property type="entry name" value="Preph/Arog_dehydrog"/>
</dbReference>
<evidence type="ECO:0000259" key="4">
    <source>
        <dbReference type="PROSITE" id="PS51176"/>
    </source>
</evidence>
<dbReference type="Gene3D" id="1.10.3660.10">
    <property type="entry name" value="6-phosphogluconate dehydrogenase C-terminal like domain"/>
    <property type="match status" value="1"/>
</dbReference>
<gene>
    <name evidence="5" type="ORF">GCM10009751_39160</name>
</gene>
<dbReference type="Gene3D" id="3.40.50.720">
    <property type="entry name" value="NAD(P)-binding Rossmann-like Domain"/>
    <property type="match status" value="1"/>
</dbReference>
<reference evidence="6" key="1">
    <citation type="journal article" date="2019" name="Int. J. Syst. Evol. Microbiol.">
        <title>The Global Catalogue of Microorganisms (GCM) 10K type strain sequencing project: providing services to taxonomists for standard genome sequencing and annotation.</title>
        <authorList>
            <consortium name="The Broad Institute Genomics Platform"/>
            <consortium name="The Broad Institute Genome Sequencing Center for Infectious Disease"/>
            <person name="Wu L."/>
            <person name="Ma J."/>
        </authorList>
    </citation>
    <scope>NUCLEOTIDE SEQUENCE [LARGE SCALE GENOMIC DNA]</scope>
    <source>
        <strain evidence="6">JCM 14326</strain>
    </source>
</reference>
<evidence type="ECO:0000256" key="1">
    <source>
        <dbReference type="ARBA" id="ARBA00007964"/>
    </source>
</evidence>
<dbReference type="InterPro" id="IPR003099">
    <property type="entry name" value="Prephen_DH"/>
</dbReference>
<dbReference type="InterPro" id="IPR008927">
    <property type="entry name" value="6-PGluconate_DH-like_C_sf"/>
</dbReference>
<feature type="compositionally biased region" description="Gly residues" evidence="3">
    <location>
        <begin position="163"/>
        <end position="180"/>
    </location>
</feature>
<protein>
    <submittedName>
        <fullName evidence="5">Prephenate dehydrogenase/arogenate dehydrogenase family protein</fullName>
    </submittedName>
</protein>
<dbReference type="Proteomes" id="UP001501094">
    <property type="component" value="Unassembled WGS sequence"/>
</dbReference>
<dbReference type="SUPFAM" id="SSF51735">
    <property type="entry name" value="NAD(P)-binding Rossmann-fold domains"/>
    <property type="match status" value="1"/>
</dbReference>
<accession>A0ABP4ZX17</accession>
<keyword evidence="2" id="KW-0560">Oxidoreductase</keyword>
<feature type="compositionally biased region" description="Basic and acidic residues" evidence="3">
    <location>
        <begin position="313"/>
        <end position="322"/>
    </location>
</feature>